<dbReference type="RefSeq" id="WP_188662990.1">
    <property type="nucleotide sequence ID" value="NZ_BMHV01000007.1"/>
</dbReference>
<protein>
    <submittedName>
        <fullName evidence="1">Uncharacterized protein</fullName>
    </submittedName>
</protein>
<keyword evidence="2" id="KW-1185">Reference proteome</keyword>
<evidence type="ECO:0000313" key="2">
    <source>
        <dbReference type="Proteomes" id="UP000632498"/>
    </source>
</evidence>
<accession>A0A917FAK3</accession>
<reference evidence="1" key="2">
    <citation type="submission" date="2020-09" db="EMBL/GenBank/DDBJ databases">
        <authorList>
            <person name="Sun Q."/>
            <person name="Zhou Y."/>
        </authorList>
    </citation>
    <scope>NUCLEOTIDE SEQUENCE</scope>
    <source>
        <strain evidence="1">CGMCC 1.15254</strain>
    </source>
</reference>
<dbReference type="Proteomes" id="UP000632498">
    <property type="component" value="Unassembled WGS sequence"/>
</dbReference>
<dbReference type="AlphaFoldDB" id="A0A917FAK3"/>
<reference evidence="1" key="1">
    <citation type="journal article" date="2014" name="Int. J. Syst. Evol. Microbiol.">
        <title>Complete genome sequence of Corynebacterium casei LMG S-19264T (=DSM 44701T), isolated from a smear-ripened cheese.</title>
        <authorList>
            <consortium name="US DOE Joint Genome Institute (JGI-PGF)"/>
            <person name="Walter F."/>
            <person name="Albersmeier A."/>
            <person name="Kalinowski J."/>
            <person name="Ruckert C."/>
        </authorList>
    </citation>
    <scope>NUCLEOTIDE SEQUENCE</scope>
    <source>
        <strain evidence="1">CGMCC 1.15254</strain>
    </source>
</reference>
<organism evidence="1 2">
    <name type="scientific">Terasakiella brassicae</name>
    <dbReference type="NCBI Taxonomy" id="1634917"/>
    <lineage>
        <taxon>Bacteria</taxon>
        <taxon>Pseudomonadati</taxon>
        <taxon>Pseudomonadota</taxon>
        <taxon>Alphaproteobacteria</taxon>
        <taxon>Rhodospirillales</taxon>
        <taxon>Terasakiellaceae</taxon>
        <taxon>Terasakiella</taxon>
    </lineage>
</organism>
<name>A0A917FAK3_9PROT</name>
<proteinExistence type="predicted"/>
<gene>
    <name evidence="1" type="ORF">GCM10011332_13040</name>
</gene>
<comment type="caution">
    <text evidence="1">The sequence shown here is derived from an EMBL/GenBank/DDBJ whole genome shotgun (WGS) entry which is preliminary data.</text>
</comment>
<dbReference type="EMBL" id="BMHV01000007">
    <property type="protein sequence ID" value="GGF60655.1"/>
    <property type="molecule type" value="Genomic_DNA"/>
</dbReference>
<evidence type="ECO:0000313" key="1">
    <source>
        <dbReference type="EMBL" id="GGF60655.1"/>
    </source>
</evidence>
<sequence>MTYQELGEARILKRYAKPDFLEPTHKAVVQPDRPEGAWMSLEDATVRFLQHVKSHRLNAG</sequence>